<dbReference type="InterPro" id="IPR029044">
    <property type="entry name" value="Nucleotide-diphossugar_trans"/>
</dbReference>
<protein>
    <submittedName>
        <fullName evidence="2">MGAT4A_B</fullName>
        <ecNumber evidence="2">2.4.1.145</ecNumber>
    </submittedName>
</protein>
<proteinExistence type="predicted"/>
<dbReference type="GO" id="GO:0006487">
    <property type="term" value="P:protein N-linked glycosylation"/>
    <property type="evidence" value="ECO:0007669"/>
    <property type="project" value="TreeGrafter"/>
</dbReference>
<keyword evidence="2" id="KW-0808">Transferase</keyword>
<keyword evidence="2" id="KW-0328">Glycosyltransferase</keyword>
<evidence type="ECO:0000313" key="2">
    <source>
        <dbReference type="EMBL" id="CAF2813582.1"/>
    </source>
</evidence>
<evidence type="ECO:0000259" key="1">
    <source>
        <dbReference type="Pfam" id="PF04666"/>
    </source>
</evidence>
<dbReference type="OrthoDB" id="2016523at2759"/>
<feature type="domain" description="MGAT4 conserved region" evidence="1">
    <location>
        <begin position="28"/>
        <end position="207"/>
    </location>
</feature>
<name>A0A7R8CG85_LEPSM</name>
<dbReference type="EMBL" id="HG994590">
    <property type="protein sequence ID" value="CAF2813582.1"/>
    <property type="molecule type" value="Genomic_DNA"/>
</dbReference>
<dbReference type="InterPro" id="IPR057279">
    <property type="entry name" value="MGAT4"/>
</dbReference>
<dbReference type="PANTHER" id="PTHR12062">
    <property type="entry name" value="N-ACETYLGLUCOSAMINYLTRANSFERASE VI"/>
    <property type="match status" value="1"/>
</dbReference>
<dbReference type="Proteomes" id="UP000675881">
    <property type="component" value="Chromosome 11"/>
</dbReference>
<accession>A0A7R8CG85</accession>
<dbReference type="EC" id="2.4.1.145" evidence="2"/>
<dbReference type="InterPro" id="IPR006759">
    <property type="entry name" value="Glyco_transf_54"/>
</dbReference>
<organism evidence="2 3">
    <name type="scientific">Lepeophtheirus salmonis</name>
    <name type="common">Salmon louse</name>
    <name type="synonym">Caligus salmonis</name>
    <dbReference type="NCBI Taxonomy" id="72036"/>
    <lineage>
        <taxon>Eukaryota</taxon>
        <taxon>Metazoa</taxon>
        <taxon>Ecdysozoa</taxon>
        <taxon>Arthropoda</taxon>
        <taxon>Crustacea</taxon>
        <taxon>Multicrustacea</taxon>
        <taxon>Hexanauplia</taxon>
        <taxon>Copepoda</taxon>
        <taxon>Siphonostomatoida</taxon>
        <taxon>Caligidae</taxon>
        <taxon>Lepeophtheirus</taxon>
    </lineage>
</organism>
<dbReference type="AlphaFoldDB" id="A0A7R8CG85"/>
<evidence type="ECO:0000313" key="3">
    <source>
        <dbReference type="Proteomes" id="UP000675881"/>
    </source>
</evidence>
<dbReference type="Pfam" id="PF04666">
    <property type="entry name" value="MGAT4_cons"/>
    <property type="match status" value="1"/>
</dbReference>
<dbReference type="Gene3D" id="3.90.550.10">
    <property type="entry name" value="Spore Coat Polysaccharide Biosynthesis Protein SpsA, Chain A"/>
    <property type="match status" value="1"/>
</dbReference>
<gene>
    <name evidence="2" type="ORF">LSAA_3357</name>
</gene>
<keyword evidence="3" id="KW-1185">Reference proteome</keyword>
<reference evidence="2" key="1">
    <citation type="submission" date="2021-02" db="EMBL/GenBank/DDBJ databases">
        <authorList>
            <person name="Bekaert M."/>
        </authorList>
    </citation>
    <scope>NUCLEOTIDE SEQUENCE</scope>
    <source>
        <strain evidence="2">IoA-00</strain>
    </source>
</reference>
<dbReference type="GO" id="GO:0008454">
    <property type="term" value="F:alpha-1,3-mannosylglycoprotein 4-beta-N-acetylglucosaminyltransferase activity"/>
    <property type="evidence" value="ECO:0007669"/>
    <property type="project" value="UniProtKB-EC"/>
</dbReference>
<dbReference type="PANTHER" id="PTHR12062:SF33">
    <property type="entry name" value="ALPHA-1,6-MANNOSYL-GLYCOPROTEIN 4-BETA-N-ACETYLGLUCOSAMINYLTRANSFERASE-LIKE"/>
    <property type="match status" value="1"/>
</dbReference>
<sequence length="229" mass="26778">MVIFIALQYCLSSFRALSINRQGKVNAARTVIVIPSVERFKQDYLINTLEDLFRDQRALSGDYIFLVMLSYSNHTYLSNITSIIRVSDHPKNLETFPFGENKDQNYYSWRARQNLDYSYLLNHVFNHFSFTYYLHLEDDITVTSLYLQKMEEFINATLPDSDWSMISFCNLGFIGKLFKKSDLPFLESMFKAFYKAIPCDWILELFILGRTGGTVESRISLQLKGKVRV</sequence>